<gene>
    <name evidence="2" type="ORF">LXN57_43770</name>
</gene>
<dbReference type="Pfam" id="PF13560">
    <property type="entry name" value="HTH_31"/>
    <property type="match status" value="1"/>
</dbReference>
<proteinExistence type="predicted"/>
<dbReference type="SMART" id="SM00530">
    <property type="entry name" value="HTH_XRE"/>
    <property type="match status" value="1"/>
</dbReference>
<dbReference type="SUPFAM" id="SSF47413">
    <property type="entry name" value="lambda repressor-like DNA-binding domains"/>
    <property type="match status" value="1"/>
</dbReference>
<organism evidence="2 3">
    <name type="scientific">Paractinoplanes hotanensis</name>
    <dbReference type="NCBI Taxonomy" id="2906497"/>
    <lineage>
        <taxon>Bacteria</taxon>
        <taxon>Bacillati</taxon>
        <taxon>Actinomycetota</taxon>
        <taxon>Actinomycetes</taxon>
        <taxon>Micromonosporales</taxon>
        <taxon>Micromonosporaceae</taxon>
        <taxon>Paractinoplanes</taxon>
    </lineage>
</organism>
<feature type="domain" description="HTH cro/C1-type" evidence="1">
    <location>
        <begin position="45"/>
        <end position="90"/>
    </location>
</feature>
<name>A0ABT0YEJ9_9ACTN</name>
<dbReference type="InterPro" id="IPR010982">
    <property type="entry name" value="Lambda_DNA-bd_dom_sf"/>
</dbReference>
<reference evidence="2 3" key="1">
    <citation type="submission" date="2022-06" db="EMBL/GenBank/DDBJ databases">
        <title>Actinoplanes abujensis sp. nov., isolated from Nigerian arid soil.</title>
        <authorList>
            <person name="Ding P."/>
        </authorList>
    </citation>
    <scope>NUCLEOTIDE SEQUENCE [LARGE SCALE GENOMIC DNA]</scope>
    <source>
        <strain evidence="3">TRM88002</strain>
    </source>
</reference>
<evidence type="ECO:0000313" key="3">
    <source>
        <dbReference type="Proteomes" id="UP001523216"/>
    </source>
</evidence>
<comment type="caution">
    <text evidence="2">The sequence shown here is derived from an EMBL/GenBank/DDBJ whole genome shotgun (WGS) entry which is preliminary data.</text>
</comment>
<dbReference type="CDD" id="cd00093">
    <property type="entry name" value="HTH_XRE"/>
    <property type="match status" value="1"/>
</dbReference>
<dbReference type="EMBL" id="JAMQOL010000077">
    <property type="protein sequence ID" value="MCM4084475.1"/>
    <property type="molecule type" value="Genomic_DNA"/>
</dbReference>
<accession>A0ABT0YEJ9</accession>
<dbReference type="Proteomes" id="UP001523216">
    <property type="component" value="Unassembled WGS sequence"/>
</dbReference>
<dbReference type="InterPro" id="IPR006668">
    <property type="entry name" value="Mg_transptr_MgtE_intracell_dom"/>
</dbReference>
<dbReference type="RefSeq" id="WP_251804219.1">
    <property type="nucleotide sequence ID" value="NZ_JAMQOL010000077.1"/>
</dbReference>
<dbReference type="SUPFAM" id="SSF158791">
    <property type="entry name" value="MgtE N-terminal domain-like"/>
    <property type="match status" value="2"/>
</dbReference>
<dbReference type="Pfam" id="PF03448">
    <property type="entry name" value="MgtE_N"/>
    <property type="match status" value="2"/>
</dbReference>
<keyword evidence="3" id="KW-1185">Reference proteome</keyword>
<sequence length="418" mass="44689">MPSPIETGAQAAPELHAVHTVADLAAVLKELRLRAPRRELTDELISLRELSEITGVPRSTLCNAESGRVLPSAKVVFRVAQACGVAEEELTTWVDARHRVARSRSRRAIRANPAATDPFYGLPDVAAVDDERPGIDGMVNIVGRLEAADPAAVTPMLKLLPPAAVGKYLAQLHAPVAAQHLSSMEPRRAAEALAFMAADQVAECMGWMEPSAAQRLLRPYDHTVSAELLRRMPAVVAASVISAMPAGISAETLSNLPPLTMDGVIPGIPIETREILVASDRMPDKLAVKLLFSLSFSRIVALFETSYTLERCAELLTAIPGDAAAGLLAALTTRRRRALIRQVGIEDVGRKLSRATAETVADILDGLAAETSTALLGELGVDLSASVLNLISPEFRARILRLMTPVMASIVREAQARA</sequence>
<evidence type="ECO:0000313" key="2">
    <source>
        <dbReference type="EMBL" id="MCM4084475.1"/>
    </source>
</evidence>
<dbReference type="PROSITE" id="PS50943">
    <property type="entry name" value="HTH_CROC1"/>
    <property type="match status" value="1"/>
</dbReference>
<dbReference type="Gene3D" id="1.10.260.40">
    <property type="entry name" value="lambda repressor-like DNA-binding domains"/>
    <property type="match status" value="1"/>
</dbReference>
<evidence type="ECO:0000259" key="1">
    <source>
        <dbReference type="PROSITE" id="PS50943"/>
    </source>
</evidence>
<dbReference type="InterPro" id="IPR001387">
    <property type="entry name" value="Cro/C1-type_HTH"/>
</dbReference>
<protein>
    <submittedName>
        <fullName evidence="2">Helix-turn-helix domain-containing protein</fullName>
    </submittedName>
</protein>